<protein>
    <submittedName>
        <fullName evidence="3">Aminotransferase</fullName>
    </submittedName>
</protein>
<dbReference type="InterPro" id="IPR032856">
    <property type="entry name" value="GDE_N_bis"/>
</dbReference>
<dbReference type="RefSeq" id="WP_070011629.1">
    <property type="nucleotide sequence ID" value="NZ_LJGS01000041.1"/>
</dbReference>
<comment type="caution">
    <text evidence="3">The sequence shown here is derived from an EMBL/GenBank/DDBJ whole genome shotgun (WGS) entry which is preliminary data.</text>
</comment>
<organism evidence="3 4">
    <name type="scientific">Streptomyces abyssalis</name>
    <dbReference type="NCBI Taxonomy" id="933944"/>
    <lineage>
        <taxon>Bacteria</taxon>
        <taxon>Bacillati</taxon>
        <taxon>Actinomycetota</taxon>
        <taxon>Actinomycetes</taxon>
        <taxon>Kitasatosporales</taxon>
        <taxon>Streptomycetaceae</taxon>
        <taxon>Streptomyces</taxon>
    </lineage>
</organism>
<evidence type="ECO:0000259" key="1">
    <source>
        <dbReference type="Pfam" id="PF14742"/>
    </source>
</evidence>
<dbReference type="STRING" id="933944.AN215_17460"/>
<sequence>MNATEHRLLVHEGTFAVLGPSGDVSGPPGRFLSSAQSEGTVPEGLFVRDARHLSRWQLTVDGSSPAVLVSASEGGAAVLTPHGTREEPPAYTVFREQAVVRGELTERIRLTSNLGEATTARLTLTADADFADQFELRSDHRSYDKPHSVRTHEVLPDGVEFGYRRGEWHSRTSITADPAPLTVEETGSSARQLSWLLELPPHGTAELTLRVTAHPHGAPVHGGPATVRGGSASAPAGDPAAAVSWLRARTEEFTSAEPVPSRLTDWPELARACEQGLADLAGLRVTARGPEGEELLIPGAGVPWFLTLFGRDSLLTSLFALPYRPQLAGPTLLALAASQAREEEPGRLAQPGKIVHELRHGELAHFGQVPYGRYYGSVDSTPLFLILLGAYSEQLRGNGAGTPDDGTGSPGGTALARRLEPHARAAVDWMFTHGGLDEHGYLAYHAHEGGLANQNWKDSPGAVCTADGTRPTGAVMVAEVQGYAYDALCRTAGLARTVWQDEAYSERLSKAAAALRERFEADFWMPEQDFPLLALTGGAPGRNPAEGGRADILASNAGHLLWSGILGQEAGERVGRRLLREDFFSGWGVRTVAAGQAPYHPLSYHRGSIWPQDNAVIALGLARYGLHEEARTLAGGMVEAAARQNYRLPEVLAGYGRGDHPDPVPYPHACSPQAWAAATPLALLTAVGDAPGT</sequence>
<proteinExistence type="predicted"/>
<dbReference type="EMBL" id="LJGT01000040">
    <property type="protein sequence ID" value="OEU88016.1"/>
    <property type="molecule type" value="Genomic_DNA"/>
</dbReference>
<feature type="domain" description="Mannosylglycerate hydrolase MGH1-like glycoside hydrolase" evidence="2">
    <location>
        <begin position="475"/>
        <end position="643"/>
    </location>
</feature>
<keyword evidence="4" id="KW-1185">Reference proteome</keyword>
<gene>
    <name evidence="3" type="ORF">AN215_17460</name>
</gene>
<name>A0A1E7JK43_9ACTN</name>
<evidence type="ECO:0000259" key="2">
    <source>
        <dbReference type="Pfam" id="PF22422"/>
    </source>
</evidence>
<dbReference type="Gene3D" id="1.50.10.10">
    <property type="match status" value="1"/>
</dbReference>
<reference evidence="3 4" key="1">
    <citation type="journal article" date="2016" name="Front. Microbiol.">
        <title>Comparative Genomics Analysis of Streptomyces Species Reveals Their Adaptation to the Marine Environment and Their Diversity at the Genomic Level.</title>
        <authorList>
            <person name="Tian X."/>
            <person name="Zhang Z."/>
            <person name="Yang T."/>
            <person name="Chen M."/>
            <person name="Li J."/>
            <person name="Chen F."/>
            <person name="Yang J."/>
            <person name="Li W."/>
            <person name="Zhang B."/>
            <person name="Zhang Z."/>
            <person name="Wu J."/>
            <person name="Zhang C."/>
            <person name="Long L."/>
            <person name="Xiao J."/>
        </authorList>
    </citation>
    <scope>NUCLEOTIDE SEQUENCE [LARGE SCALE GENOMIC DNA]</scope>
    <source>
        <strain evidence="3 4">SCSIO 10390</strain>
    </source>
</reference>
<dbReference type="PATRIC" id="fig|933944.5.peg.2785"/>
<keyword evidence="3" id="KW-0032">Aminotransferase</keyword>
<feature type="domain" description="Putative glycogen debranching enzyme N-terminal" evidence="1">
    <location>
        <begin position="9"/>
        <end position="210"/>
    </location>
</feature>
<dbReference type="Pfam" id="PF22422">
    <property type="entry name" value="MGH1-like_GH"/>
    <property type="match status" value="1"/>
</dbReference>
<dbReference type="InterPro" id="IPR054491">
    <property type="entry name" value="MGH1-like_GH"/>
</dbReference>
<dbReference type="InterPro" id="IPR008928">
    <property type="entry name" value="6-hairpin_glycosidase_sf"/>
</dbReference>
<dbReference type="Proteomes" id="UP000176087">
    <property type="component" value="Unassembled WGS sequence"/>
</dbReference>
<evidence type="ECO:0000313" key="4">
    <source>
        <dbReference type="Proteomes" id="UP000176087"/>
    </source>
</evidence>
<dbReference type="InterPro" id="IPR012341">
    <property type="entry name" value="6hp_glycosidase-like_sf"/>
</dbReference>
<dbReference type="OrthoDB" id="9759959at2"/>
<dbReference type="GO" id="GO:0005975">
    <property type="term" value="P:carbohydrate metabolic process"/>
    <property type="evidence" value="ECO:0007669"/>
    <property type="project" value="InterPro"/>
</dbReference>
<keyword evidence="3" id="KW-0808">Transferase</keyword>
<dbReference type="SUPFAM" id="SSF48208">
    <property type="entry name" value="Six-hairpin glycosidases"/>
    <property type="match status" value="1"/>
</dbReference>
<dbReference type="Pfam" id="PF14742">
    <property type="entry name" value="GDE_N_bis"/>
    <property type="match status" value="1"/>
</dbReference>
<dbReference type="GO" id="GO:0008483">
    <property type="term" value="F:transaminase activity"/>
    <property type="evidence" value="ECO:0007669"/>
    <property type="project" value="UniProtKB-KW"/>
</dbReference>
<dbReference type="AlphaFoldDB" id="A0A1E7JK43"/>
<accession>A0A1E7JK43</accession>
<evidence type="ECO:0000313" key="3">
    <source>
        <dbReference type="EMBL" id="OEU88016.1"/>
    </source>
</evidence>